<sequence>MIDDTTHWTQRPERSNLLMLRLMAWVSLRLGRRISRGLLYGIAAYFLLLAPSARRSSKQYLRRVYPSRRVGWRLQFRHFLAFASVIHDRIYLVNDRFDLFDIRVQGDGLVREVLAQGRGAFMLGGHLGSFEVLRAVGQQQPGLRLAMAMFEENARKINALLQAINPAVHSHIVPLGKVDSMISVHDLLESGAVVGILADRSLGSTGTRTLSFLGAPAQLPVGPFRMAAILRRPVLFMTGLYGGGKRYDIHFEMVADFSQIPAGGREAAVQTAMECYAALLEKYCHVAPTNWFNFFDFWQPPAAPHPSP</sequence>
<name>A0ABU2CFS8_9BURK</name>
<keyword evidence="2" id="KW-1003">Cell membrane</keyword>
<organism evidence="8 9">
    <name type="scientific">Rhodoferax ferrireducens</name>
    <dbReference type="NCBI Taxonomy" id="192843"/>
    <lineage>
        <taxon>Bacteria</taxon>
        <taxon>Pseudomonadati</taxon>
        <taxon>Pseudomonadota</taxon>
        <taxon>Betaproteobacteria</taxon>
        <taxon>Burkholderiales</taxon>
        <taxon>Comamonadaceae</taxon>
        <taxon>Rhodoferax</taxon>
    </lineage>
</organism>
<keyword evidence="6 8" id="KW-0012">Acyltransferase</keyword>
<gene>
    <name evidence="8" type="ORF">J2X19_004897</name>
</gene>
<keyword evidence="7" id="KW-1133">Transmembrane helix</keyword>
<dbReference type="RefSeq" id="WP_310377076.1">
    <property type="nucleotide sequence ID" value="NZ_JAVDXT010000007.1"/>
</dbReference>
<dbReference type="CDD" id="cd07984">
    <property type="entry name" value="LPLAT_LABLAT-like"/>
    <property type="match status" value="1"/>
</dbReference>
<comment type="subcellular location">
    <subcellularLocation>
        <location evidence="1">Cell inner membrane</location>
    </subcellularLocation>
</comment>
<evidence type="ECO:0000256" key="2">
    <source>
        <dbReference type="ARBA" id="ARBA00022475"/>
    </source>
</evidence>
<keyword evidence="3" id="KW-0997">Cell inner membrane</keyword>
<dbReference type="PANTHER" id="PTHR30606:SF9">
    <property type="entry name" value="LIPID A BIOSYNTHESIS LAUROYLTRANSFERASE"/>
    <property type="match status" value="1"/>
</dbReference>
<keyword evidence="4" id="KW-0808">Transferase</keyword>
<evidence type="ECO:0000313" key="8">
    <source>
        <dbReference type="EMBL" id="MDR7380195.1"/>
    </source>
</evidence>
<comment type="caution">
    <text evidence="8">The sequence shown here is derived from an EMBL/GenBank/DDBJ whole genome shotgun (WGS) entry which is preliminary data.</text>
</comment>
<keyword evidence="5 7" id="KW-0472">Membrane</keyword>
<evidence type="ECO:0000256" key="4">
    <source>
        <dbReference type="ARBA" id="ARBA00022679"/>
    </source>
</evidence>
<evidence type="ECO:0000256" key="7">
    <source>
        <dbReference type="SAM" id="Phobius"/>
    </source>
</evidence>
<evidence type="ECO:0000256" key="6">
    <source>
        <dbReference type="ARBA" id="ARBA00023315"/>
    </source>
</evidence>
<dbReference type="InterPro" id="IPR014548">
    <property type="entry name" value="Ac_Trasf"/>
</dbReference>
<proteinExistence type="predicted"/>
<dbReference type="EMBL" id="JAVDXT010000007">
    <property type="protein sequence ID" value="MDR7380195.1"/>
    <property type="molecule type" value="Genomic_DNA"/>
</dbReference>
<dbReference type="Proteomes" id="UP001180487">
    <property type="component" value="Unassembled WGS sequence"/>
</dbReference>
<protein>
    <submittedName>
        <fullName evidence="8">LPLAT superfamily acyltransferase</fullName>
    </submittedName>
</protein>
<dbReference type="Pfam" id="PF03279">
    <property type="entry name" value="Lip_A_acyltrans"/>
    <property type="match status" value="1"/>
</dbReference>
<evidence type="ECO:0000313" key="9">
    <source>
        <dbReference type="Proteomes" id="UP001180487"/>
    </source>
</evidence>
<dbReference type="GO" id="GO:0016746">
    <property type="term" value="F:acyltransferase activity"/>
    <property type="evidence" value="ECO:0007669"/>
    <property type="project" value="UniProtKB-KW"/>
</dbReference>
<evidence type="ECO:0000256" key="3">
    <source>
        <dbReference type="ARBA" id="ARBA00022519"/>
    </source>
</evidence>
<evidence type="ECO:0000256" key="1">
    <source>
        <dbReference type="ARBA" id="ARBA00004533"/>
    </source>
</evidence>
<dbReference type="InterPro" id="IPR004960">
    <property type="entry name" value="LipA_acyltrans"/>
</dbReference>
<keyword evidence="7" id="KW-0812">Transmembrane</keyword>
<feature type="transmembrane region" description="Helical" evidence="7">
    <location>
        <begin position="34"/>
        <end position="53"/>
    </location>
</feature>
<keyword evidence="9" id="KW-1185">Reference proteome</keyword>
<reference evidence="8 9" key="1">
    <citation type="submission" date="2023-07" db="EMBL/GenBank/DDBJ databases">
        <title>Sorghum-associated microbial communities from plants grown in Nebraska, USA.</title>
        <authorList>
            <person name="Schachtman D."/>
        </authorList>
    </citation>
    <scope>NUCLEOTIDE SEQUENCE [LARGE SCALE GENOMIC DNA]</scope>
    <source>
        <strain evidence="8 9">BE313</strain>
    </source>
</reference>
<dbReference type="PANTHER" id="PTHR30606">
    <property type="entry name" value="LIPID A BIOSYNTHESIS LAUROYL ACYLTRANSFERASE"/>
    <property type="match status" value="1"/>
</dbReference>
<evidence type="ECO:0000256" key="5">
    <source>
        <dbReference type="ARBA" id="ARBA00023136"/>
    </source>
</evidence>
<accession>A0ABU2CFS8</accession>
<dbReference type="PIRSF" id="PIRSF028561">
    <property type="entry name" value="Ac_Trasf"/>
    <property type="match status" value="1"/>
</dbReference>